<dbReference type="EMBL" id="JAWQEG010000741">
    <property type="protein sequence ID" value="KAK3885986.1"/>
    <property type="molecule type" value="Genomic_DNA"/>
</dbReference>
<feature type="region of interest" description="Disordered" evidence="1">
    <location>
        <begin position="151"/>
        <end position="185"/>
    </location>
</feature>
<comment type="caution">
    <text evidence="2">The sequence shown here is derived from an EMBL/GenBank/DDBJ whole genome shotgun (WGS) entry which is preliminary data.</text>
</comment>
<feature type="compositionally biased region" description="Polar residues" evidence="1">
    <location>
        <begin position="151"/>
        <end position="166"/>
    </location>
</feature>
<accession>A0AAE1G5Z8</accession>
<gene>
    <name evidence="2" type="ORF">Pcinc_009845</name>
</gene>
<organism evidence="2 3">
    <name type="scientific">Petrolisthes cinctipes</name>
    <name type="common">Flat porcelain crab</name>
    <dbReference type="NCBI Taxonomy" id="88211"/>
    <lineage>
        <taxon>Eukaryota</taxon>
        <taxon>Metazoa</taxon>
        <taxon>Ecdysozoa</taxon>
        <taxon>Arthropoda</taxon>
        <taxon>Crustacea</taxon>
        <taxon>Multicrustacea</taxon>
        <taxon>Malacostraca</taxon>
        <taxon>Eumalacostraca</taxon>
        <taxon>Eucarida</taxon>
        <taxon>Decapoda</taxon>
        <taxon>Pleocyemata</taxon>
        <taxon>Anomura</taxon>
        <taxon>Galatheoidea</taxon>
        <taxon>Porcellanidae</taxon>
        <taxon>Petrolisthes</taxon>
    </lineage>
</organism>
<evidence type="ECO:0000313" key="3">
    <source>
        <dbReference type="Proteomes" id="UP001286313"/>
    </source>
</evidence>
<dbReference type="Proteomes" id="UP001286313">
    <property type="component" value="Unassembled WGS sequence"/>
</dbReference>
<evidence type="ECO:0000313" key="2">
    <source>
        <dbReference type="EMBL" id="KAK3885986.1"/>
    </source>
</evidence>
<proteinExistence type="predicted"/>
<reference evidence="2" key="1">
    <citation type="submission" date="2023-10" db="EMBL/GenBank/DDBJ databases">
        <title>Genome assemblies of two species of porcelain crab, Petrolisthes cinctipes and Petrolisthes manimaculis (Anomura: Porcellanidae).</title>
        <authorList>
            <person name="Angst P."/>
        </authorList>
    </citation>
    <scope>NUCLEOTIDE SEQUENCE</scope>
    <source>
        <strain evidence="2">PB745_01</strain>
        <tissue evidence="2">Gill</tissue>
    </source>
</reference>
<feature type="region of interest" description="Disordered" evidence="1">
    <location>
        <begin position="1"/>
        <end position="30"/>
    </location>
</feature>
<dbReference type="AlphaFoldDB" id="A0AAE1G5Z8"/>
<name>A0AAE1G5Z8_PETCI</name>
<keyword evidence="3" id="KW-1185">Reference proteome</keyword>
<feature type="region of interest" description="Disordered" evidence="1">
    <location>
        <begin position="284"/>
        <end position="327"/>
    </location>
</feature>
<feature type="compositionally biased region" description="Polar residues" evidence="1">
    <location>
        <begin position="284"/>
        <end position="295"/>
    </location>
</feature>
<sequence length="340" mass="37111">MTGERQGSSSEYVSKGSRISTSPPSLPHQPTLDLLHGRTSACLLSLLRLSTASYPAPEISCKLPDSTWSTSHPSRRLYPCRTLTHVRVLSTHACRLQRRHPRTTHLSLKYQNIRFFVPRNISSYTHKLPTYFSPLYLYAILLNQSPLITTQSSNVSTTSPPWSDSCSSHHHNATNNNNNIRHPKIGVTITSGTGTWRGTAALLVGGPHQARTPAPHSPTGTRETSRAEANSATTSSAMSTNPPSQVHATHHTTPPNTPPPPRRIPPTDTPSRALLWVEDLVSGDSHTTTTANEPNQPTPTRTMGPPPDPPTSPDNTPGPALVREGYTTRSGELWCDLDTY</sequence>
<protein>
    <submittedName>
        <fullName evidence="2">Uncharacterized protein</fullName>
    </submittedName>
</protein>
<feature type="compositionally biased region" description="Polar residues" evidence="1">
    <location>
        <begin position="1"/>
        <end position="23"/>
    </location>
</feature>
<feature type="region of interest" description="Disordered" evidence="1">
    <location>
        <begin position="206"/>
        <end position="269"/>
    </location>
</feature>
<evidence type="ECO:0000256" key="1">
    <source>
        <dbReference type="SAM" id="MobiDB-lite"/>
    </source>
</evidence>
<feature type="compositionally biased region" description="Low complexity" evidence="1">
    <location>
        <begin position="227"/>
        <end position="244"/>
    </location>
</feature>
<feature type="compositionally biased region" description="Pro residues" evidence="1">
    <location>
        <begin position="255"/>
        <end position="268"/>
    </location>
</feature>